<dbReference type="AlphaFoldDB" id="A0A7C4VZ68"/>
<reference evidence="8" key="1">
    <citation type="journal article" date="2020" name="mSystems">
        <title>Genome- and Community-Level Interaction Insights into Carbon Utilization and Element Cycling Functions of Hydrothermarchaeota in Hydrothermal Sediment.</title>
        <authorList>
            <person name="Zhou Z."/>
            <person name="Liu Y."/>
            <person name="Xu W."/>
            <person name="Pan J."/>
            <person name="Luo Z.H."/>
            <person name="Li M."/>
        </authorList>
    </citation>
    <scope>NUCLEOTIDE SEQUENCE [LARGE SCALE GENOMIC DNA]</scope>
    <source>
        <strain evidence="8">SpSt-594</strain>
        <strain evidence="7">SpSt-655</strain>
    </source>
</reference>
<dbReference type="PIRSF" id="PIRSF004919">
    <property type="entry name" value="TldD"/>
    <property type="match status" value="1"/>
</dbReference>
<feature type="domain" description="Metalloprotease TldD/E N-terminal" evidence="5">
    <location>
        <begin position="22"/>
        <end position="85"/>
    </location>
</feature>
<dbReference type="PANTHER" id="PTHR30624:SF0">
    <property type="entry name" value="METALLOPROTEASE SLR0863"/>
    <property type="match status" value="1"/>
</dbReference>
<dbReference type="InterPro" id="IPR002510">
    <property type="entry name" value="Metalloprtase-TldD/E_N"/>
</dbReference>
<evidence type="ECO:0000256" key="2">
    <source>
        <dbReference type="ARBA" id="ARBA00022670"/>
    </source>
</evidence>
<name>A0A7C4VZ68_UNCW3</name>
<organism evidence="8">
    <name type="scientific">candidate division WOR-3 bacterium</name>
    <dbReference type="NCBI Taxonomy" id="2052148"/>
    <lineage>
        <taxon>Bacteria</taxon>
        <taxon>Bacteria division WOR-3</taxon>
    </lineage>
</organism>
<dbReference type="EMBL" id="DSZH01000129">
    <property type="protein sequence ID" value="HGU47486.1"/>
    <property type="molecule type" value="Genomic_DNA"/>
</dbReference>
<dbReference type="InterPro" id="IPR051463">
    <property type="entry name" value="Peptidase_U62_metallo"/>
</dbReference>
<dbReference type="GO" id="GO:0006508">
    <property type="term" value="P:proteolysis"/>
    <property type="evidence" value="ECO:0007669"/>
    <property type="project" value="UniProtKB-KW"/>
</dbReference>
<dbReference type="InterPro" id="IPR035068">
    <property type="entry name" value="TldD/PmbA_N"/>
</dbReference>
<dbReference type="EMBL" id="DTBX01000112">
    <property type="protein sequence ID" value="HGQ55451.1"/>
    <property type="molecule type" value="Genomic_DNA"/>
</dbReference>
<dbReference type="PANTHER" id="PTHR30624">
    <property type="entry name" value="UNCHARACTERIZED PROTEIN TLDD AND PMBA"/>
    <property type="match status" value="1"/>
</dbReference>
<feature type="domain" description="Metalloprotease TldD/E C-terminal" evidence="6">
    <location>
        <begin position="233"/>
        <end position="464"/>
    </location>
</feature>
<dbReference type="InterPro" id="IPR036059">
    <property type="entry name" value="TldD/PmbA_sf"/>
</dbReference>
<gene>
    <name evidence="8" type="ORF">ENT60_02845</name>
    <name evidence="7" type="ORF">ENU28_03170</name>
</gene>
<keyword evidence="3" id="KW-0378">Hydrolase</keyword>
<dbReference type="GO" id="GO:0005829">
    <property type="term" value="C:cytosol"/>
    <property type="evidence" value="ECO:0007669"/>
    <property type="project" value="TreeGrafter"/>
</dbReference>
<comment type="similarity">
    <text evidence="1">Belongs to the peptidase U62 family.</text>
</comment>
<evidence type="ECO:0000313" key="8">
    <source>
        <dbReference type="EMBL" id="HGU47486.1"/>
    </source>
</evidence>
<evidence type="ECO:0000259" key="5">
    <source>
        <dbReference type="Pfam" id="PF01523"/>
    </source>
</evidence>
<evidence type="ECO:0000256" key="4">
    <source>
        <dbReference type="ARBA" id="ARBA00023049"/>
    </source>
</evidence>
<protein>
    <submittedName>
        <fullName evidence="8">TldD/PmbA family protein</fullName>
    </submittedName>
</protein>
<keyword evidence="4" id="KW-0482">Metalloprotease</keyword>
<sequence>MKKIKEVMPVMPDLSYVKDYFDLRIEESETTSLQFRGKELEVIQRNFERGGFLRIFKRGNWLSASFNDVEKQINRENVEILLKDAELLRPKEGNLTLLLPKEDKRSYKLIDQEELLNYKFDLLRKYNNILLSHPKIVTTNAIYNDRLVRKIFYSKDGREIDYTIFYYSIYLVAISRDGNNICDYGLGIGRSRVLEDGVSIKELLKDLENKEEEIEKIVKIAVDLLSAEPVVGGIYDVIIDQRLAGVFAHEAFGHLSEADHIYTNEKLKKLMAIGNQYGIEELTIVDDPQLPNERGSYLYDDEGTEAKKTYLIKEGKIAGHLHSKETAAKMGEELTGNARSISYRHPPIVRMSNTYIEPRDKSFEELLSLLDNGLYVCGARGGQTELENFSFASQYAYEVKKGKLGKMIRDVTICGNVFETLKNIKGIGNDLKIYGGSCGKGSQYPLPIGDGGPHILIKNVIIGGR</sequence>
<comment type="caution">
    <text evidence="8">The sequence shown here is derived from an EMBL/GenBank/DDBJ whole genome shotgun (WGS) entry which is preliminary data.</text>
</comment>
<evidence type="ECO:0000259" key="6">
    <source>
        <dbReference type="Pfam" id="PF19289"/>
    </source>
</evidence>
<evidence type="ECO:0000313" key="7">
    <source>
        <dbReference type="EMBL" id="HGQ55451.1"/>
    </source>
</evidence>
<proteinExistence type="inferred from homology"/>
<evidence type="ECO:0000256" key="1">
    <source>
        <dbReference type="ARBA" id="ARBA00005836"/>
    </source>
</evidence>
<keyword evidence="2" id="KW-0645">Protease</keyword>
<dbReference type="Gene3D" id="3.30.2290.10">
    <property type="entry name" value="PmbA/TldD superfamily"/>
    <property type="match status" value="1"/>
</dbReference>
<dbReference type="GO" id="GO:0008237">
    <property type="term" value="F:metallopeptidase activity"/>
    <property type="evidence" value="ECO:0007669"/>
    <property type="project" value="UniProtKB-KW"/>
</dbReference>
<dbReference type="Pfam" id="PF19289">
    <property type="entry name" value="PmbA_TldD_3rd"/>
    <property type="match status" value="1"/>
</dbReference>
<dbReference type="InterPro" id="IPR045569">
    <property type="entry name" value="Metalloprtase-TldD/E_C"/>
</dbReference>
<accession>A0A7C4VZ68</accession>
<dbReference type="Pfam" id="PF01523">
    <property type="entry name" value="PmbA_TldD_1st"/>
    <property type="match status" value="1"/>
</dbReference>
<evidence type="ECO:0000256" key="3">
    <source>
        <dbReference type="ARBA" id="ARBA00022801"/>
    </source>
</evidence>
<dbReference type="InterPro" id="IPR025502">
    <property type="entry name" value="TldD"/>
</dbReference>
<dbReference type="SUPFAM" id="SSF111283">
    <property type="entry name" value="Putative modulator of DNA gyrase, PmbA/TldD"/>
    <property type="match status" value="1"/>
</dbReference>